<dbReference type="EMBL" id="BMML01000040">
    <property type="protein sequence ID" value="GGN43850.1"/>
    <property type="molecule type" value="Genomic_DNA"/>
</dbReference>
<gene>
    <name evidence="1" type="ORF">GCM10011578_094320</name>
</gene>
<sequence length="117" mass="13389">MTGVNTRDGWPEGMRLRVRRDKPSRRQMKKLTNFEEKTGWRYAITATNIRLMWGIADSHQIQFLDALHCDHAEVEDRIRTGKALRACTTCPHLHGRSTQAGCSPRTWRPLSTPGSVC</sequence>
<comment type="caution">
    <text evidence="1">The sequence shown here is derived from an EMBL/GenBank/DDBJ whole genome shotgun (WGS) entry which is preliminary data.</text>
</comment>
<name>A0A918CX65_9ACTN</name>
<keyword evidence="2" id="KW-1185">Reference proteome</keyword>
<accession>A0A918CX65</accession>
<dbReference type="AlphaFoldDB" id="A0A918CX65"/>
<proteinExistence type="predicted"/>
<dbReference type="RefSeq" id="WP_189269143.1">
    <property type="nucleotide sequence ID" value="NZ_BMML01000040.1"/>
</dbReference>
<evidence type="ECO:0000313" key="1">
    <source>
        <dbReference type="EMBL" id="GGN43850.1"/>
    </source>
</evidence>
<evidence type="ECO:0000313" key="2">
    <source>
        <dbReference type="Proteomes" id="UP000653411"/>
    </source>
</evidence>
<reference evidence="1" key="1">
    <citation type="journal article" date="2014" name="Int. J. Syst. Evol. Microbiol.">
        <title>Complete genome sequence of Corynebacterium casei LMG S-19264T (=DSM 44701T), isolated from a smear-ripened cheese.</title>
        <authorList>
            <consortium name="US DOE Joint Genome Institute (JGI-PGF)"/>
            <person name="Walter F."/>
            <person name="Albersmeier A."/>
            <person name="Kalinowski J."/>
            <person name="Ruckert C."/>
        </authorList>
    </citation>
    <scope>NUCLEOTIDE SEQUENCE</scope>
    <source>
        <strain evidence="1">CGMCC 4.7110</strain>
    </source>
</reference>
<protein>
    <submittedName>
        <fullName evidence="1">Uncharacterized protein</fullName>
    </submittedName>
</protein>
<reference evidence="1" key="2">
    <citation type="submission" date="2020-09" db="EMBL/GenBank/DDBJ databases">
        <authorList>
            <person name="Sun Q."/>
            <person name="Zhou Y."/>
        </authorList>
    </citation>
    <scope>NUCLEOTIDE SEQUENCE</scope>
    <source>
        <strain evidence="1">CGMCC 4.7110</strain>
    </source>
</reference>
<dbReference type="Proteomes" id="UP000653411">
    <property type="component" value="Unassembled WGS sequence"/>
</dbReference>
<organism evidence="1 2">
    <name type="scientific">Streptomyces fuscichromogenes</name>
    <dbReference type="NCBI Taxonomy" id="1324013"/>
    <lineage>
        <taxon>Bacteria</taxon>
        <taxon>Bacillati</taxon>
        <taxon>Actinomycetota</taxon>
        <taxon>Actinomycetes</taxon>
        <taxon>Kitasatosporales</taxon>
        <taxon>Streptomycetaceae</taxon>
        <taxon>Streptomyces</taxon>
    </lineage>
</organism>